<comment type="caution">
    <text evidence="5">The sequence shown here is derived from an EMBL/GenBank/DDBJ whole genome shotgun (WGS) entry which is preliminary data.</text>
</comment>
<evidence type="ECO:0000256" key="1">
    <source>
        <dbReference type="ARBA" id="ARBA00023015"/>
    </source>
</evidence>
<evidence type="ECO:0000313" key="5">
    <source>
        <dbReference type="EMBL" id="MCQ5341544.1"/>
    </source>
</evidence>
<keyword evidence="6" id="KW-1185">Reference proteome</keyword>
<dbReference type="Pfam" id="PF01047">
    <property type="entry name" value="MarR"/>
    <property type="match status" value="1"/>
</dbReference>
<dbReference type="SUPFAM" id="SSF46785">
    <property type="entry name" value="Winged helix' DNA-binding domain"/>
    <property type="match status" value="1"/>
</dbReference>
<evidence type="ECO:0000259" key="4">
    <source>
        <dbReference type="PROSITE" id="PS50995"/>
    </source>
</evidence>
<dbReference type="SMART" id="SM00347">
    <property type="entry name" value="HTH_MARR"/>
    <property type="match status" value="1"/>
</dbReference>
<evidence type="ECO:0000256" key="2">
    <source>
        <dbReference type="ARBA" id="ARBA00023125"/>
    </source>
</evidence>
<dbReference type="PANTHER" id="PTHR42756">
    <property type="entry name" value="TRANSCRIPTIONAL REGULATOR, MARR"/>
    <property type="match status" value="1"/>
</dbReference>
<dbReference type="Gene3D" id="1.10.10.10">
    <property type="entry name" value="Winged helix-like DNA-binding domain superfamily/Winged helix DNA-binding domain"/>
    <property type="match status" value="1"/>
</dbReference>
<feature type="domain" description="HTH marR-type" evidence="4">
    <location>
        <begin position="23"/>
        <end position="160"/>
    </location>
</feature>
<evidence type="ECO:0000256" key="3">
    <source>
        <dbReference type="ARBA" id="ARBA00023163"/>
    </source>
</evidence>
<reference evidence="5 6" key="1">
    <citation type="submission" date="2022-06" db="EMBL/GenBank/DDBJ databases">
        <title>Isolation of gut microbiota from human fecal samples.</title>
        <authorList>
            <person name="Pamer E.G."/>
            <person name="Barat B."/>
            <person name="Waligurski E."/>
            <person name="Medina S."/>
            <person name="Paddock L."/>
            <person name="Mostad J."/>
        </authorList>
    </citation>
    <scope>NUCLEOTIDE SEQUENCE [LARGE SCALE GENOMIC DNA]</scope>
    <source>
        <strain evidence="5 6">DFI.1.1</strain>
    </source>
</reference>
<dbReference type="EMBL" id="JANGEW010000001">
    <property type="protein sequence ID" value="MCQ5341544.1"/>
    <property type="molecule type" value="Genomic_DNA"/>
</dbReference>
<keyword evidence="1" id="KW-0805">Transcription regulation</keyword>
<protein>
    <submittedName>
        <fullName evidence="5">MarR family transcriptional regulator</fullName>
    </submittedName>
</protein>
<dbReference type="RefSeq" id="WP_154253936.1">
    <property type="nucleotide sequence ID" value="NZ_JAJCIO010000001.1"/>
</dbReference>
<organism evidence="5 6">
    <name type="scientific">Megasphaera massiliensis</name>
    <dbReference type="NCBI Taxonomy" id="1232428"/>
    <lineage>
        <taxon>Bacteria</taxon>
        <taxon>Bacillati</taxon>
        <taxon>Bacillota</taxon>
        <taxon>Negativicutes</taxon>
        <taxon>Veillonellales</taxon>
        <taxon>Veillonellaceae</taxon>
        <taxon>Megasphaera</taxon>
    </lineage>
</organism>
<dbReference type="InterPro" id="IPR000835">
    <property type="entry name" value="HTH_MarR-typ"/>
</dbReference>
<name>A0ABT1SNX1_9FIRM</name>
<dbReference type="PRINTS" id="PR00598">
    <property type="entry name" value="HTHMARR"/>
</dbReference>
<dbReference type="Proteomes" id="UP001206692">
    <property type="component" value="Unassembled WGS sequence"/>
</dbReference>
<keyword evidence="2" id="KW-0238">DNA-binding</keyword>
<dbReference type="PROSITE" id="PS50995">
    <property type="entry name" value="HTH_MARR_2"/>
    <property type="match status" value="1"/>
</dbReference>
<sequence>MGFDVFPTRKELEKYAQNIPEIEPSAVLAMLRISQAAEYVRAAINDVLASHYHLSRGKLRVMFVLYQMPEGIAPSQLADRAGVTRATITTMVKRMVRDGLTEVAIDQTDKRGKKVRLTAQGREFMDDVLPDHYLRISMLMSRLSEAEQTQLIFLLTKLSG</sequence>
<dbReference type="InterPro" id="IPR036388">
    <property type="entry name" value="WH-like_DNA-bd_sf"/>
</dbReference>
<dbReference type="InterPro" id="IPR036390">
    <property type="entry name" value="WH_DNA-bd_sf"/>
</dbReference>
<evidence type="ECO:0000313" key="6">
    <source>
        <dbReference type="Proteomes" id="UP001206692"/>
    </source>
</evidence>
<proteinExistence type="predicted"/>
<keyword evidence="3" id="KW-0804">Transcription</keyword>
<accession>A0ABT1SNX1</accession>
<dbReference type="PANTHER" id="PTHR42756:SF1">
    <property type="entry name" value="TRANSCRIPTIONAL REPRESSOR OF EMRAB OPERON"/>
    <property type="match status" value="1"/>
</dbReference>
<gene>
    <name evidence="5" type="ORF">NE675_00635</name>
</gene>